<dbReference type="GO" id="GO:0043138">
    <property type="term" value="F:3'-5' DNA helicase activity"/>
    <property type="evidence" value="ECO:0007669"/>
    <property type="project" value="UniProtKB-EC"/>
</dbReference>
<gene>
    <name evidence="7" type="ORF">ENU20_00320</name>
</gene>
<evidence type="ECO:0000313" key="7">
    <source>
        <dbReference type="EMBL" id="HGQ73513.1"/>
    </source>
</evidence>
<dbReference type="Gene3D" id="3.40.50.300">
    <property type="entry name" value="P-loop containing nucleotide triphosphate hydrolases"/>
    <property type="match status" value="1"/>
</dbReference>
<comment type="catalytic activity">
    <reaction evidence="2">
        <text>Couples ATP hydrolysis with the unwinding of duplex DNA by translocating in the 3'-5' direction.</text>
        <dbReference type="EC" id="5.6.2.4"/>
    </reaction>
</comment>
<dbReference type="SMART" id="SM00382">
    <property type="entry name" value="AAA"/>
    <property type="match status" value="1"/>
</dbReference>
<organism evidence="7">
    <name type="scientific">Staphylothermus marinus</name>
    <dbReference type="NCBI Taxonomy" id="2280"/>
    <lineage>
        <taxon>Archaea</taxon>
        <taxon>Thermoproteota</taxon>
        <taxon>Thermoprotei</taxon>
        <taxon>Desulfurococcales</taxon>
        <taxon>Desulfurococcaceae</taxon>
        <taxon>Staphylothermus</taxon>
    </lineage>
</organism>
<evidence type="ECO:0000259" key="6">
    <source>
        <dbReference type="SMART" id="SM00382"/>
    </source>
</evidence>
<comment type="caution">
    <text evidence="7">The sequence shown here is derived from an EMBL/GenBank/DDBJ whole genome shotgun (WGS) entry which is preliminary data.</text>
</comment>
<feature type="transmembrane region" description="Helical" evidence="5">
    <location>
        <begin position="135"/>
        <end position="157"/>
    </location>
</feature>
<feature type="domain" description="AAA+ ATPase" evidence="6">
    <location>
        <begin position="289"/>
        <end position="574"/>
    </location>
</feature>
<evidence type="ECO:0000256" key="2">
    <source>
        <dbReference type="ARBA" id="ARBA00034617"/>
    </source>
</evidence>
<dbReference type="EMBL" id="DTBP01000005">
    <property type="protein sequence ID" value="HGQ73513.1"/>
    <property type="molecule type" value="Genomic_DNA"/>
</dbReference>
<name>A0A7C4NQB8_STAMA</name>
<dbReference type="SUPFAM" id="SSF52540">
    <property type="entry name" value="P-loop containing nucleoside triphosphate hydrolases"/>
    <property type="match status" value="1"/>
</dbReference>
<keyword evidence="5" id="KW-0812">Transmembrane</keyword>
<feature type="transmembrane region" description="Helical" evidence="5">
    <location>
        <begin position="6"/>
        <end position="27"/>
    </location>
</feature>
<comment type="catalytic activity">
    <reaction evidence="4">
        <text>ATP + H2O = ADP + phosphate + H(+)</text>
        <dbReference type="Rhea" id="RHEA:13065"/>
        <dbReference type="ChEBI" id="CHEBI:15377"/>
        <dbReference type="ChEBI" id="CHEBI:15378"/>
        <dbReference type="ChEBI" id="CHEBI:30616"/>
        <dbReference type="ChEBI" id="CHEBI:43474"/>
        <dbReference type="ChEBI" id="CHEBI:456216"/>
        <dbReference type="EC" id="5.6.2.4"/>
    </reaction>
</comment>
<reference evidence="7" key="1">
    <citation type="journal article" date="2020" name="mSystems">
        <title>Genome- and Community-Level Interaction Insights into Carbon Utilization and Element Cycling Functions of Hydrothermarchaeota in Hydrothermal Sediment.</title>
        <authorList>
            <person name="Zhou Z."/>
            <person name="Liu Y."/>
            <person name="Xu W."/>
            <person name="Pan J."/>
            <person name="Luo Z.H."/>
            <person name="Li M."/>
        </authorList>
    </citation>
    <scope>NUCLEOTIDE SEQUENCE [LARGE SCALE GENOMIC DNA]</scope>
    <source>
        <strain evidence="7">SpSt-648</strain>
    </source>
</reference>
<accession>A0A7C4NQB8</accession>
<dbReference type="GO" id="GO:0043139">
    <property type="term" value="F:5'-3' DNA helicase activity"/>
    <property type="evidence" value="ECO:0007669"/>
    <property type="project" value="UniProtKB-EC"/>
</dbReference>
<dbReference type="InterPro" id="IPR008571">
    <property type="entry name" value="HerA-like"/>
</dbReference>
<sequence length="626" mass="71412">MSMKNYSYIKTVLGVVVNMVVLILMNISYGLQENSVFRIIPWFDLYTIVTGAIVTLIFIYLTDSYILAVLNTALLVTPLLFSKIHISTAIYTVASSIWIVFISKIFIKKRDFIQTIDFKHLKLPKTSFEEILRKYVITIAYLSLIYPIVTLIVAYALKSIDIWINMVQFIRTTLPLFLLNILLLIIIIRIASNNKELFVSATLAPLNALSFVPLLTRLLNTIGETTSYSKHDFIIEDPSRGLVFGNICSKLTYGYITKPYVEVEGALEGRTWYWRRENGLLIVDLSKLPNKHVLIVGSSGSGKSLLAKHLILEFYSKVSRKILVIDPHGEYRVLSRLIPDLVFIDAFETSINPLELGIIGPKDRANQLSHLIASMFKLGPLQRQALEEIFIKTYEEYGINQSDRSTWIKKPPTFQNVLDYCLKHMSENEVYGRIYAYLKFLADNVFSETTTNLSDILDKPAVFALNNLRSDYVRLLYVDALLNKLIETMYRIRFVGEQMIVLDEAYMLTSREFVKRSISRLLAESRKYGVGIVFITQNPLSTPSVIVENTAIKIAFNISEPRNLDYVIGMLSGRYDKDKVNAIARVLKNLKSLNYVVSFSGIEELFLVSEEGFVDKFIWKEAKGVG</sequence>
<proteinExistence type="inferred from homology"/>
<dbReference type="PANTHER" id="PTHR42957:SF1">
    <property type="entry name" value="HELICASE MJ1565-RELATED"/>
    <property type="match status" value="1"/>
</dbReference>
<dbReference type="Gene3D" id="1.10.8.730">
    <property type="match status" value="1"/>
</dbReference>
<dbReference type="InterPro" id="IPR003593">
    <property type="entry name" value="AAA+_ATPase"/>
</dbReference>
<keyword evidence="5" id="KW-0472">Membrane</keyword>
<feature type="transmembrane region" description="Helical" evidence="5">
    <location>
        <begin position="88"/>
        <end position="107"/>
    </location>
</feature>
<dbReference type="PANTHER" id="PTHR42957">
    <property type="entry name" value="HELICASE MJ1565-RELATED"/>
    <property type="match status" value="1"/>
</dbReference>
<comment type="similarity">
    <text evidence="1">Belongs to the HerA family.</text>
</comment>
<evidence type="ECO:0000256" key="1">
    <source>
        <dbReference type="ARBA" id="ARBA00007816"/>
    </source>
</evidence>
<keyword evidence="7" id="KW-0067">ATP-binding</keyword>
<dbReference type="Pfam" id="PF01935">
    <property type="entry name" value="DUF87"/>
    <property type="match status" value="1"/>
</dbReference>
<comment type="catalytic activity">
    <reaction evidence="3">
        <text>ATP + H2O = ADP + phosphate + H(+)</text>
        <dbReference type="Rhea" id="RHEA:13065"/>
        <dbReference type="ChEBI" id="CHEBI:15377"/>
        <dbReference type="ChEBI" id="CHEBI:15378"/>
        <dbReference type="ChEBI" id="CHEBI:30616"/>
        <dbReference type="ChEBI" id="CHEBI:43474"/>
        <dbReference type="ChEBI" id="CHEBI:456216"/>
        <dbReference type="EC" id="5.6.2.3"/>
    </reaction>
</comment>
<dbReference type="GO" id="GO:0005524">
    <property type="term" value="F:ATP binding"/>
    <property type="evidence" value="ECO:0007669"/>
    <property type="project" value="UniProtKB-KW"/>
</dbReference>
<protein>
    <submittedName>
        <fullName evidence="7">ATP-binding protein</fullName>
    </submittedName>
</protein>
<keyword evidence="5" id="KW-1133">Transmembrane helix</keyword>
<evidence type="ECO:0000256" key="4">
    <source>
        <dbReference type="ARBA" id="ARBA00048988"/>
    </source>
</evidence>
<dbReference type="InterPro" id="IPR027417">
    <property type="entry name" value="P-loop_NTPase"/>
</dbReference>
<feature type="transmembrane region" description="Helical" evidence="5">
    <location>
        <begin position="39"/>
        <end position="59"/>
    </location>
</feature>
<keyword evidence="7" id="KW-0547">Nucleotide-binding</keyword>
<feature type="transmembrane region" description="Helical" evidence="5">
    <location>
        <begin position="169"/>
        <end position="191"/>
    </location>
</feature>
<dbReference type="InterPro" id="IPR002789">
    <property type="entry name" value="HerA_central"/>
</dbReference>
<evidence type="ECO:0000256" key="5">
    <source>
        <dbReference type="SAM" id="Phobius"/>
    </source>
</evidence>
<dbReference type="AlphaFoldDB" id="A0A7C4NQB8"/>
<evidence type="ECO:0000256" key="3">
    <source>
        <dbReference type="ARBA" id="ARBA00048954"/>
    </source>
</evidence>